<reference evidence="2 3" key="1">
    <citation type="submission" date="2019-05" db="EMBL/GenBank/DDBJ databases">
        <title>Mikania micrantha, genome provides insights into the molecular mechanism of rapid growth.</title>
        <authorList>
            <person name="Liu B."/>
        </authorList>
    </citation>
    <scope>NUCLEOTIDE SEQUENCE [LARGE SCALE GENOMIC DNA]</scope>
    <source>
        <strain evidence="2">NLD-2019</strain>
        <tissue evidence="2">Leaf</tissue>
    </source>
</reference>
<dbReference type="AlphaFoldDB" id="A0A5N6NHX0"/>
<proteinExistence type="predicted"/>
<dbReference type="EMBL" id="SZYD01000011">
    <property type="protein sequence ID" value="KAD4888269.1"/>
    <property type="molecule type" value="Genomic_DNA"/>
</dbReference>
<evidence type="ECO:0000256" key="1">
    <source>
        <dbReference type="SAM" id="MobiDB-lite"/>
    </source>
</evidence>
<comment type="caution">
    <text evidence="2">The sequence shown here is derived from an EMBL/GenBank/DDBJ whole genome shotgun (WGS) entry which is preliminary data.</text>
</comment>
<feature type="region of interest" description="Disordered" evidence="1">
    <location>
        <begin position="46"/>
        <end position="109"/>
    </location>
</feature>
<name>A0A5N6NHX0_9ASTR</name>
<organism evidence="2 3">
    <name type="scientific">Mikania micrantha</name>
    <name type="common">bitter vine</name>
    <dbReference type="NCBI Taxonomy" id="192012"/>
    <lineage>
        <taxon>Eukaryota</taxon>
        <taxon>Viridiplantae</taxon>
        <taxon>Streptophyta</taxon>
        <taxon>Embryophyta</taxon>
        <taxon>Tracheophyta</taxon>
        <taxon>Spermatophyta</taxon>
        <taxon>Magnoliopsida</taxon>
        <taxon>eudicotyledons</taxon>
        <taxon>Gunneridae</taxon>
        <taxon>Pentapetalae</taxon>
        <taxon>asterids</taxon>
        <taxon>campanulids</taxon>
        <taxon>Asterales</taxon>
        <taxon>Asteraceae</taxon>
        <taxon>Asteroideae</taxon>
        <taxon>Heliantheae alliance</taxon>
        <taxon>Eupatorieae</taxon>
        <taxon>Mikania</taxon>
    </lineage>
</organism>
<gene>
    <name evidence="2" type="ORF">E3N88_20342</name>
</gene>
<evidence type="ECO:0000313" key="3">
    <source>
        <dbReference type="Proteomes" id="UP000326396"/>
    </source>
</evidence>
<keyword evidence="3" id="KW-1185">Reference proteome</keyword>
<dbReference type="Proteomes" id="UP000326396">
    <property type="component" value="Linkage Group LG19"/>
</dbReference>
<evidence type="ECO:0000313" key="2">
    <source>
        <dbReference type="EMBL" id="KAD4888269.1"/>
    </source>
</evidence>
<protein>
    <submittedName>
        <fullName evidence="2">Uncharacterized protein</fullName>
    </submittedName>
</protein>
<sequence>MCKPYNQHRDGRITSAITVQQPERLIDKDHYIFIHGRNCPPFAFGTKLESNSEPPLPFSNCLPPKEPSSARTWTSCYQEDVKKYTSRRREGGRSVQRGRSETRRRSREG</sequence>
<feature type="compositionally biased region" description="Basic and acidic residues" evidence="1">
    <location>
        <begin position="79"/>
        <end position="109"/>
    </location>
</feature>
<accession>A0A5N6NHX0</accession>